<dbReference type="Pfam" id="PF12760">
    <property type="entry name" value="Zn_ribbon_IS1595"/>
    <property type="match status" value="1"/>
</dbReference>
<sequence length="303" mass="34982">MSTHVVTFDQFKRKYHDEASCVPILISTKWPNGYRCPRCDCVDAYVITTRRLPLYECRNCKYQASLLVGTIMQGSRTLLHKWFQALFLIANPSGSINAVQLSTIIQVTYKTAWLILHKLRHAIQQGDAQQLLTGLVEVISAEYNPCNFHIKGFKTIRNEQPFVGGASLNFYGEVSYVKLKHVFMPKHHPNKELSYWDYSNFIETHVSSSVRVPFIHYGSKKYNACDTLNIICDSVPVRINERYYGVSDKHLQSYLDEVSYRINYSLKPNRAVSKLFRLFIDTPAVTYKQLISRKPMCLHLQVA</sequence>
<evidence type="ECO:0000259" key="1">
    <source>
        <dbReference type="Pfam" id="PF12760"/>
    </source>
</evidence>
<dbReference type="PATRIC" id="fig|1178515.4.peg.1061"/>
<organism evidence="2 3">
    <name type="scientific">Paenibacillus swuensis</name>
    <dbReference type="NCBI Taxonomy" id="1178515"/>
    <lineage>
        <taxon>Bacteria</taxon>
        <taxon>Bacillati</taxon>
        <taxon>Bacillota</taxon>
        <taxon>Bacilli</taxon>
        <taxon>Bacillales</taxon>
        <taxon>Paenibacillaceae</taxon>
        <taxon>Paenibacillus</taxon>
    </lineage>
</organism>
<keyword evidence="3" id="KW-1185">Reference proteome</keyword>
<accession>A0A172TFH2</accession>
<dbReference type="RefSeq" id="WP_197479981.1">
    <property type="nucleotide sequence ID" value="NZ_CP011388.1"/>
</dbReference>
<proteinExistence type="predicted"/>
<dbReference type="AlphaFoldDB" id="A0A172TFH2"/>
<dbReference type="Proteomes" id="UP000076927">
    <property type="component" value="Chromosome"/>
</dbReference>
<evidence type="ECO:0000313" key="2">
    <source>
        <dbReference type="EMBL" id="ANE45799.1"/>
    </source>
</evidence>
<dbReference type="EMBL" id="CP011388">
    <property type="protein sequence ID" value="ANE45799.1"/>
    <property type="molecule type" value="Genomic_DNA"/>
</dbReference>
<gene>
    <name evidence="2" type="ORF">SY83_05230</name>
</gene>
<dbReference type="KEGG" id="pswu:SY83_05230"/>
<feature type="domain" description="Transposase zinc-ribbon" evidence="1">
    <location>
        <begin position="17"/>
        <end position="63"/>
    </location>
</feature>
<dbReference type="InterPro" id="IPR024442">
    <property type="entry name" value="Transposase_Zn_ribbon"/>
</dbReference>
<evidence type="ECO:0000313" key="3">
    <source>
        <dbReference type="Proteomes" id="UP000076927"/>
    </source>
</evidence>
<reference evidence="2 3" key="1">
    <citation type="submission" date="2015-01" db="EMBL/GenBank/DDBJ databases">
        <title>Paenibacillus swuensis/DY6/whole genome sequencing.</title>
        <authorList>
            <person name="Kim M.K."/>
            <person name="Srinivasan S."/>
            <person name="Lee J.-J."/>
        </authorList>
    </citation>
    <scope>NUCLEOTIDE SEQUENCE [LARGE SCALE GENOMIC DNA]</scope>
    <source>
        <strain evidence="2 3">DY6</strain>
    </source>
</reference>
<protein>
    <recommendedName>
        <fullName evidence="1">Transposase zinc-ribbon domain-containing protein</fullName>
    </recommendedName>
</protein>
<dbReference type="STRING" id="1178515.SY83_05230"/>
<name>A0A172TFH2_9BACL</name>